<dbReference type="FunFam" id="1.10.10.1410:FF:000002">
    <property type="entry name" value="60S acidic ribosomal protein P2"/>
    <property type="match status" value="1"/>
</dbReference>
<evidence type="ECO:0000256" key="4">
    <source>
        <dbReference type="ARBA" id="ARBA00023274"/>
    </source>
</evidence>
<dbReference type="EMBL" id="LK052903">
    <property type="protein sequence ID" value="CDR45394.1"/>
    <property type="molecule type" value="Genomic_DNA"/>
</dbReference>
<keyword evidence="3" id="KW-0689">Ribosomal protein</keyword>
<protein>
    <submittedName>
        <fullName evidence="7">CYFA0S18e00848g1_1</fullName>
    </submittedName>
</protein>
<name>A0A061B699_CYBFA</name>
<dbReference type="HAMAP" id="MF_01478">
    <property type="entry name" value="Ribosomal_L12_arch"/>
    <property type="match status" value="1"/>
</dbReference>
<reference evidence="7" key="1">
    <citation type="journal article" date="2014" name="Genome Announc.">
        <title>Genome sequence of the yeast Cyberlindnera fabianii (Hansenula fabianii).</title>
        <authorList>
            <person name="Freel K.C."/>
            <person name="Sarilar V."/>
            <person name="Neuveglise C."/>
            <person name="Devillers H."/>
            <person name="Friedrich A."/>
            <person name="Schacherer J."/>
        </authorList>
    </citation>
    <scope>NUCLEOTIDE SEQUENCE</scope>
    <source>
        <strain evidence="7">YJS4271</strain>
    </source>
</reference>
<dbReference type="InterPro" id="IPR038716">
    <property type="entry name" value="P1/P2_N_sf"/>
</dbReference>
<feature type="compositionally biased region" description="Low complexity" evidence="6">
    <location>
        <begin position="67"/>
        <end position="84"/>
    </location>
</feature>
<evidence type="ECO:0000256" key="6">
    <source>
        <dbReference type="SAM" id="MobiDB-lite"/>
    </source>
</evidence>
<dbReference type="GO" id="GO:0006414">
    <property type="term" value="P:translational elongation"/>
    <property type="evidence" value="ECO:0007669"/>
    <property type="project" value="InterPro"/>
</dbReference>
<evidence type="ECO:0000256" key="1">
    <source>
        <dbReference type="ARBA" id="ARBA00004021"/>
    </source>
</evidence>
<comment type="subunit">
    <text evidence="5">Component of the large ribosomal subunit (LSU). Mature yeast ribosomes consist of a small (40S) and a large (60S) subunit. The 40S small subunit contains 1 molecule of ribosomal RNA (18S rRNA) and 33 different proteins (encoded by 57 genes). The large 60S subunit contains 3 rRNA molecules (25S, 5.8S and 5S rRNA) and 46 different proteins (encoded by 81 genes). The 5 acidic ribosomal P-proteins form the stalk structure of the 60S subunit. They are organized as a pentameric complex in which uL10/P0 interacts with 2 heterodimers, P1A-P2B and P1B-P2A.</text>
</comment>
<dbReference type="AlphaFoldDB" id="A0A061B699"/>
<evidence type="ECO:0000313" key="7">
    <source>
        <dbReference type="EMBL" id="CDR45394.1"/>
    </source>
</evidence>
<dbReference type="InterPro" id="IPR027534">
    <property type="entry name" value="Ribosomal_P1/P2"/>
</dbReference>
<dbReference type="GO" id="GO:0030295">
    <property type="term" value="F:protein kinase activator activity"/>
    <property type="evidence" value="ECO:0007669"/>
    <property type="project" value="TreeGrafter"/>
</dbReference>
<dbReference type="GO" id="GO:0003735">
    <property type="term" value="F:structural constituent of ribosome"/>
    <property type="evidence" value="ECO:0007669"/>
    <property type="project" value="InterPro"/>
</dbReference>
<dbReference type="CDD" id="cd05831">
    <property type="entry name" value="Ribosomal_P1"/>
    <property type="match status" value="1"/>
</dbReference>
<feature type="compositionally biased region" description="Acidic residues" evidence="6">
    <location>
        <begin position="88"/>
        <end position="101"/>
    </location>
</feature>
<comment type="function">
    <text evidence="1">Component of the ribosome, a large ribonucleoprotein complex responsible for the synthesis of proteins in the cell. The small ribosomal subunit (SSU) binds messenger RNAs (mRNAs) and translates the encoded message by selecting cognate aminoacyl-transfer RNA (tRNA) molecules. The large subunit (LSU) contains the ribosomal catalytic site termed the peptidyl transferase center (PTC), which catalyzes the formation of peptide bonds, thereby polymerizing the amino acids delivered by tRNAs into a polypeptide chain. The nascent polypeptides leave the ribosome through a tunnel in the LSU and interact with protein factors that function in enzymatic processing, targeting, and the membrane insertion of nascent chains at the exit of the ribosomal tunnel.</text>
</comment>
<dbReference type="GO" id="GO:0002181">
    <property type="term" value="P:cytoplasmic translation"/>
    <property type="evidence" value="ECO:0007669"/>
    <property type="project" value="TreeGrafter"/>
</dbReference>
<comment type="similarity">
    <text evidence="2">Belongs to the eukaryotic ribosomal protein P1/P2 family.</text>
</comment>
<sequence length="107" mass="10950">MSFESALSYAALILADAEIEISADNLLALTKVANIEIEGIYADLFSKALEGQDIKALLTNFSAGAAPATGGAVSAASGEAAGEAAAEEKEEEAKEESDDDMGFGLFD</sequence>
<dbReference type="PANTHER" id="PTHR45696:SF10">
    <property type="entry name" value="LARGE RIBOSOMAL SUBUNIT PROTEIN P1"/>
    <property type="match status" value="1"/>
</dbReference>
<dbReference type="PANTHER" id="PTHR45696">
    <property type="entry name" value="60S ACIDIC RIBOSOMAL PROTEIN P1"/>
    <property type="match status" value="1"/>
</dbReference>
<evidence type="ECO:0000256" key="2">
    <source>
        <dbReference type="ARBA" id="ARBA00005436"/>
    </source>
</evidence>
<evidence type="ECO:0000256" key="3">
    <source>
        <dbReference type="ARBA" id="ARBA00022980"/>
    </source>
</evidence>
<dbReference type="GO" id="GO:0043021">
    <property type="term" value="F:ribonucleoprotein complex binding"/>
    <property type="evidence" value="ECO:0007669"/>
    <property type="project" value="TreeGrafter"/>
</dbReference>
<gene>
    <name evidence="7" type="ORF">CYFA0S_18e00848g</name>
</gene>
<proteinExistence type="inferred from homology"/>
<dbReference type="OrthoDB" id="2194681at2759"/>
<feature type="region of interest" description="Disordered" evidence="6">
    <location>
        <begin position="67"/>
        <end position="107"/>
    </location>
</feature>
<dbReference type="PhylomeDB" id="A0A061B699"/>
<dbReference type="GO" id="GO:0022625">
    <property type="term" value="C:cytosolic large ribosomal subunit"/>
    <property type="evidence" value="ECO:0007669"/>
    <property type="project" value="TreeGrafter"/>
</dbReference>
<keyword evidence="4" id="KW-0687">Ribonucleoprotein</keyword>
<evidence type="ECO:0000256" key="5">
    <source>
        <dbReference type="ARBA" id="ARBA00063629"/>
    </source>
</evidence>
<accession>A0A061B699</accession>
<dbReference type="Gene3D" id="1.10.10.1410">
    <property type="match status" value="1"/>
</dbReference>
<organism evidence="7">
    <name type="scientific">Cyberlindnera fabianii</name>
    <name type="common">Yeast</name>
    <name type="synonym">Hansenula fabianii</name>
    <dbReference type="NCBI Taxonomy" id="36022"/>
    <lineage>
        <taxon>Eukaryota</taxon>
        <taxon>Fungi</taxon>
        <taxon>Dikarya</taxon>
        <taxon>Ascomycota</taxon>
        <taxon>Saccharomycotina</taxon>
        <taxon>Saccharomycetes</taxon>
        <taxon>Phaffomycetales</taxon>
        <taxon>Phaffomycetaceae</taxon>
        <taxon>Cyberlindnera</taxon>
    </lineage>
</organism>
<dbReference type="Pfam" id="PF00428">
    <property type="entry name" value="Ribosomal_60s"/>
    <property type="match status" value="1"/>
</dbReference>